<proteinExistence type="predicted"/>
<evidence type="ECO:0008006" key="4">
    <source>
        <dbReference type="Google" id="ProtNLM"/>
    </source>
</evidence>
<dbReference type="HOGENOM" id="CLU_1992218_0_0_1"/>
<evidence type="ECO:0000256" key="1">
    <source>
        <dbReference type="SAM" id="SignalP"/>
    </source>
</evidence>
<dbReference type="AlphaFoldDB" id="W7DXI3"/>
<dbReference type="RefSeq" id="XP_014550315.1">
    <property type="nucleotide sequence ID" value="XM_014694829.1"/>
</dbReference>
<protein>
    <recommendedName>
        <fullName evidence="4">AA1-like domain-containing protein</fullName>
    </recommendedName>
</protein>
<accession>W7DXI3</accession>
<keyword evidence="1" id="KW-0732">Signal</keyword>
<evidence type="ECO:0000313" key="3">
    <source>
        <dbReference type="Proteomes" id="UP000054337"/>
    </source>
</evidence>
<keyword evidence="3" id="KW-1185">Reference proteome</keyword>
<feature type="chain" id="PRO_5004891044" description="AA1-like domain-containing protein" evidence="1">
    <location>
        <begin position="19"/>
        <end position="125"/>
    </location>
</feature>
<sequence>MSFISLVTFGILLSPCLANFHIMSCEAAGGLGSQTYQDAAAITLNSNTYNCAGLSNAAYLGNWNGRGHAPSFMSTDQGKTCGYDLNFYSEGQNFGFYKSGGNGQKLGDCYPDSGGELRCPIVAVH</sequence>
<evidence type="ECO:0000313" key="2">
    <source>
        <dbReference type="EMBL" id="EUN20741.1"/>
    </source>
</evidence>
<dbReference type="GeneID" id="26252670"/>
<gene>
    <name evidence="2" type="ORF">COCVIDRAFT_21205</name>
</gene>
<name>W7DXI3_BIPV3</name>
<feature type="signal peptide" evidence="1">
    <location>
        <begin position="1"/>
        <end position="18"/>
    </location>
</feature>
<organism evidence="2 3">
    <name type="scientific">Bipolaris victoriae (strain FI3)</name>
    <name type="common">Victoria blight of oats agent</name>
    <name type="synonym">Cochliobolus victoriae</name>
    <dbReference type="NCBI Taxonomy" id="930091"/>
    <lineage>
        <taxon>Eukaryota</taxon>
        <taxon>Fungi</taxon>
        <taxon>Dikarya</taxon>
        <taxon>Ascomycota</taxon>
        <taxon>Pezizomycotina</taxon>
        <taxon>Dothideomycetes</taxon>
        <taxon>Pleosporomycetidae</taxon>
        <taxon>Pleosporales</taxon>
        <taxon>Pleosporineae</taxon>
        <taxon>Pleosporaceae</taxon>
        <taxon>Bipolaris</taxon>
    </lineage>
</organism>
<reference evidence="2 3" key="1">
    <citation type="journal article" date="2013" name="PLoS Genet.">
        <title>Comparative genome structure, secondary metabolite, and effector coding capacity across Cochliobolus pathogens.</title>
        <authorList>
            <person name="Condon B.J."/>
            <person name="Leng Y."/>
            <person name="Wu D."/>
            <person name="Bushley K.E."/>
            <person name="Ohm R.A."/>
            <person name="Otillar R."/>
            <person name="Martin J."/>
            <person name="Schackwitz W."/>
            <person name="Grimwood J."/>
            <person name="MohdZainudin N."/>
            <person name="Xue C."/>
            <person name="Wang R."/>
            <person name="Manning V.A."/>
            <person name="Dhillon B."/>
            <person name="Tu Z.J."/>
            <person name="Steffenson B.J."/>
            <person name="Salamov A."/>
            <person name="Sun H."/>
            <person name="Lowry S."/>
            <person name="LaButti K."/>
            <person name="Han J."/>
            <person name="Copeland A."/>
            <person name="Lindquist E."/>
            <person name="Barry K."/>
            <person name="Schmutz J."/>
            <person name="Baker S.E."/>
            <person name="Ciuffetti L.M."/>
            <person name="Grigoriev I.V."/>
            <person name="Zhong S."/>
            <person name="Turgeon B.G."/>
        </authorList>
    </citation>
    <scope>NUCLEOTIDE SEQUENCE [LARGE SCALE GENOMIC DNA]</scope>
    <source>
        <strain evidence="2 3">FI3</strain>
    </source>
</reference>
<dbReference type="Proteomes" id="UP000054337">
    <property type="component" value="Unassembled WGS sequence"/>
</dbReference>
<dbReference type="EMBL" id="KI968896">
    <property type="protein sequence ID" value="EUN20741.1"/>
    <property type="molecule type" value="Genomic_DNA"/>
</dbReference>